<feature type="compositionally biased region" description="Low complexity" evidence="1">
    <location>
        <begin position="86"/>
        <end position="97"/>
    </location>
</feature>
<gene>
    <name evidence="3 4" type="primary">LOC107419162</name>
</gene>
<dbReference type="Proteomes" id="UP001652623">
    <property type="component" value="Chromosome 2"/>
</dbReference>
<organism evidence="2 3">
    <name type="scientific">Ziziphus jujuba</name>
    <name type="common">Chinese jujube</name>
    <name type="synonym">Ziziphus sativa</name>
    <dbReference type="NCBI Taxonomy" id="326968"/>
    <lineage>
        <taxon>Eukaryota</taxon>
        <taxon>Viridiplantae</taxon>
        <taxon>Streptophyta</taxon>
        <taxon>Embryophyta</taxon>
        <taxon>Tracheophyta</taxon>
        <taxon>Spermatophyta</taxon>
        <taxon>Magnoliopsida</taxon>
        <taxon>eudicotyledons</taxon>
        <taxon>Gunneridae</taxon>
        <taxon>Pentapetalae</taxon>
        <taxon>rosids</taxon>
        <taxon>fabids</taxon>
        <taxon>Rosales</taxon>
        <taxon>Rhamnaceae</taxon>
        <taxon>Paliureae</taxon>
        <taxon>Ziziphus</taxon>
    </lineage>
</organism>
<protein>
    <submittedName>
        <fullName evidence="3 4">Uncharacterized protein LOC107419162</fullName>
    </submittedName>
</protein>
<dbReference type="CDD" id="cd00167">
    <property type="entry name" value="SANT"/>
    <property type="match status" value="1"/>
</dbReference>
<sequence length="525" mass="58747">MVQKRPYDDEEIFKITVKHPRQVEPSKQLVSFSESVFPVDDASRTPRTLDDGFPNPDTGGDEKLSGDIFTHPLNVCEDIETSAPGSFSFSSWPTSSTSEEDSLSEPPFQVPSFPENFTPERRPLTHCEDVYSLLLNHPPRKFVPIGPDHQADVPEWGLQGTNNISNHLDTPEAASNLDLEEEKKWMGVCVCPMPDWTSSACIDGKVGSGRTDCSCEDGGSIRCVRQHISEAREKLVKTFGRERFLELGFGDMGEQVAHRWSEEEEQVFHEVVFSNPVSLGKNFWHNLFAVFPSRTKREIVSYYFNVFMLRRRAEQNRYDPANIDSDNDEWQESDDYGDNELGVTEEDDDSVVESPAYEDGAGNNHCQEDLHEYEEDGDDDTCDENGNLEFFSGGMNHISQSCPGKFLNNYCSGHMVDSQDKIAWDDGGDQDVQDDSCTSSDTGVASLGNQVKSGNGNHCPGTFDGLSSGGNHGYVLDHCDAKDWDVGYMTCSKNKVDFLPTPNMIEEVFGEESWNHKVRDGKNLS</sequence>
<dbReference type="InParanoid" id="A0A6P4ACN6"/>
<dbReference type="RefSeq" id="XP_060670405.1">
    <property type="nucleotide sequence ID" value="XM_060814422.1"/>
</dbReference>
<dbReference type="RefSeq" id="XP_015883387.1">
    <property type="nucleotide sequence ID" value="XM_016027901.2"/>
</dbReference>
<reference evidence="3" key="1">
    <citation type="submission" date="2025-04" db="UniProtKB">
        <authorList>
            <consortium name="RefSeq"/>
        </authorList>
    </citation>
    <scope>IDENTIFICATION</scope>
    <source>
        <tissue evidence="3">In vitro plantlets</tissue>
    </source>
</reference>
<feature type="region of interest" description="Disordered" evidence="1">
    <location>
        <begin position="39"/>
        <end position="66"/>
    </location>
</feature>
<accession>A0A6P4ACN6</accession>
<evidence type="ECO:0000256" key="1">
    <source>
        <dbReference type="SAM" id="MobiDB-lite"/>
    </source>
</evidence>
<dbReference type="FunCoup" id="A0A6P4ACN6">
    <property type="interactions" value="1226"/>
</dbReference>
<dbReference type="PANTHER" id="PTHR46872:SF10">
    <property type="entry name" value="MYB-LIKE DOMAIN-CONTAINING PROTEIN"/>
    <property type="match status" value="1"/>
</dbReference>
<feature type="region of interest" description="Disordered" evidence="1">
    <location>
        <begin position="319"/>
        <end position="365"/>
    </location>
</feature>
<evidence type="ECO:0000313" key="4">
    <source>
        <dbReference type="RefSeq" id="XP_060670405.1"/>
    </source>
</evidence>
<dbReference type="GeneID" id="107419162"/>
<evidence type="ECO:0000313" key="3">
    <source>
        <dbReference type="RefSeq" id="XP_015883387.1"/>
    </source>
</evidence>
<keyword evidence="2" id="KW-1185">Reference proteome</keyword>
<proteinExistence type="predicted"/>
<dbReference type="PANTHER" id="PTHR46872">
    <property type="entry name" value="DNA BINDING PROTEIN"/>
    <property type="match status" value="1"/>
</dbReference>
<dbReference type="KEGG" id="zju:107419162"/>
<feature type="compositionally biased region" description="Basic and acidic residues" evidence="1">
    <location>
        <begin position="41"/>
        <end position="50"/>
    </location>
</feature>
<feature type="compositionally biased region" description="Acidic residues" evidence="1">
    <location>
        <begin position="325"/>
        <end position="351"/>
    </location>
</feature>
<name>A0A6P4ACN6_ZIZJJ</name>
<dbReference type="AlphaFoldDB" id="A0A6P4ACN6"/>
<reference evidence="2 4" key="2">
    <citation type="submission" date="2025-05" db="UniProtKB">
        <authorList>
            <consortium name="RefSeq"/>
        </authorList>
    </citation>
    <scope>NUCLEOTIDE SEQUENCE [LARGE SCALE GENOMIC DNA]</scope>
    <source>
        <tissue evidence="4">Seedling</tissue>
    </source>
</reference>
<feature type="region of interest" description="Disordered" evidence="1">
    <location>
        <begin position="86"/>
        <end position="121"/>
    </location>
</feature>
<evidence type="ECO:0000313" key="2">
    <source>
        <dbReference type="Proteomes" id="UP001652623"/>
    </source>
</evidence>
<dbReference type="InterPro" id="IPR001005">
    <property type="entry name" value="SANT/Myb"/>
</dbReference>